<sequence length="272" mass="29446">MSTYKDIGVEKVGHVGTIEIRRPPLNFFDISLINQIADALDEFDRDIEIRASVLSAQGKAFCAGANFGDPARQAQEAREAEKTAKGDPADSLGPINHLYIQAVRIFRAKKPIVAAVQGAAIGGGLGLAVSADFRVTCPEARFSANFTKLGFHPGFGLTVTLPELIGKNNAELMFYTSRRVTGEEAYKWGLANELVPQDQVKAAALKLAGEIAECSPLGLVSTRATMRAGLADRVMAATNHELEEQTRLRATEDFKEGVKATEERRAANFRGR</sequence>
<dbReference type="Pfam" id="PF00378">
    <property type="entry name" value="ECH_1"/>
    <property type="match status" value="1"/>
</dbReference>
<dbReference type="Gene3D" id="3.90.226.10">
    <property type="entry name" value="2-enoyl-CoA Hydratase, Chain A, domain 1"/>
    <property type="match status" value="1"/>
</dbReference>
<evidence type="ECO:0000313" key="4">
    <source>
        <dbReference type="Proteomes" id="UP000324797"/>
    </source>
</evidence>
<dbReference type="SUPFAM" id="SSF52096">
    <property type="entry name" value="ClpP/crotonase"/>
    <property type="match status" value="1"/>
</dbReference>
<dbReference type="EMBL" id="VSTH01000079">
    <property type="protein sequence ID" value="TYO64110.1"/>
    <property type="molecule type" value="Genomic_DNA"/>
</dbReference>
<dbReference type="GO" id="GO:0016853">
    <property type="term" value="F:isomerase activity"/>
    <property type="evidence" value="ECO:0007669"/>
    <property type="project" value="UniProtKB-KW"/>
</dbReference>
<gene>
    <name evidence="3" type="ORF">FXV83_23865</name>
</gene>
<reference evidence="3 4" key="1">
    <citation type="submission" date="2019-08" db="EMBL/GenBank/DDBJ databases">
        <title>Bradyrhizobium hipponensis sp. nov., a rhizobium isolated from a Lupinus angustifolius root nodule in Tunisia.</title>
        <authorList>
            <person name="Off K."/>
            <person name="Rejili M."/>
            <person name="Mars M."/>
            <person name="Brachmann A."/>
            <person name="Marin M."/>
        </authorList>
    </citation>
    <scope>NUCLEOTIDE SEQUENCE [LARGE SCALE GENOMIC DNA]</scope>
    <source>
        <strain evidence="4">aSej3</strain>
    </source>
</reference>
<dbReference type="InterPro" id="IPR001753">
    <property type="entry name" value="Enoyl-CoA_hydra/iso"/>
</dbReference>
<dbReference type="InterPro" id="IPR018376">
    <property type="entry name" value="Enoyl-CoA_hyd/isom_CS"/>
</dbReference>
<evidence type="ECO:0000256" key="1">
    <source>
        <dbReference type="ARBA" id="ARBA00005254"/>
    </source>
</evidence>
<dbReference type="AlphaFoldDB" id="A0A5S4YI74"/>
<dbReference type="CDD" id="cd06558">
    <property type="entry name" value="crotonase-like"/>
    <property type="match status" value="1"/>
</dbReference>
<dbReference type="Proteomes" id="UP000324797">
    <property type="component" value="Unassembled WGS sequence"/>
</dbReference>
<dbReference type="PANTHER" id="PTHR43802:SF1">
    <property type="entry name" value="IP11341P-RELATED"/>
    <property type="match status" value="1"/>
</dbReference>
<dbReference type="PROSITE" id="PS00166">
    <property type="entry name" value="ENOYL_COA_HYDRATASE"/>
    <property type="match status" value="1"/>
</dbReference>
<keyword evidence="4" id="KW-1185">Reference proteome</keyword>
<evidence type="ECO:0000313" key="3">
    <source>
        <dbReference type="EMBL" id="TYO64110.1"/>
    </source>
</evidence>
<comment type="similarity">
    <text evidence="1 2">Belongs to the enoyl-CoA hydratase/isomerase family.</text>
</comment>
<keyword evidence="3" id="KW-0413">Isomerase</keyword>
<name>A0A5S4YI74_9BRAD</name>
<dbReference type="PANTHER" id="PTHR43802">
    <property type="entry name" value="ENOYL-COA HYDRATASE"/>
    <property type="match status" value="1"/>
</dbReference>
<evidence type="ECO:0000256" key="2">
    <source>
        <dbReference type="RuleBase" id="RU003707"/>
    </source>
</evidence>
<dbReference type="RefSeq" id="WP_148741818.1">
    <property type="nucleotide sequence ID" value="NZ_VSTH01000079.1"/>
</dbReference>
<proteinExistence type="inferred from homology"/>
<dbReference type="InterPro" id="IPR029045">
    <property type="entry name" value="ClpP/crotonase-like_dom_sf"/>
</dbReference>
<accession>A0A5S4YI74</accession>
<protein>
    <submittedName>
        <fullName evidence="3">Enoyl-CoA hydratase/isomerase family protein</fullName>
    </submittedName>
</protein>
<comment type="caution">
    <text evidence="3">The sequence shown here is derived from an EMBL/GenBank/DDBJ whole genome shotgun (WGS) entry which is preliminary data.</text>
</comment>
<organism evidence="3 4">
    <name type="scientific">Bradyrhizobium hipponense</name>
    <dbReference type="NCBI Taxonomy" id="2605638"/>
    <lineage>
        <taxon>Bacteria</taxon>
        <taxon>Pseudomonadati</taxon>
        <taxon>Pseudomonadota</taxon>
        <taxon>Alphaproteobacteria</taxon>
        <taxon>Hyphomicrobiales</taxon>
        <taxon>Nitrobacteraceae</taxon>
        <taxon>Bradyrhizobium</taxon>
    </lineage>
</organism>